<dbReference type="InterPro" id="IPR057326">
    <property type="entry name" value="KR_dom"/>
</dbReference>
<dbReference type="SMART" id="SM00822">
    <property type="entry name" value="PKS_KR"/>
    <property type="match status" value="1"/>
</dbReference>
<proteinExistence type="inferred from homology"/>
<feature type="domain" description="Ketoreductase" evidence="3">
    <location>
        <begin position="6"/>
        <end position="193"/>
    </location>
</feature>
<sequence>MQLSASRVILTGATGGMGQAMVAELCAAGAQVLVVGRQDQALQALVARFDGQVSCLQADLRNSADRARVVQQAQLMDGFNLLINAAGINHFGLFEAMQDSAIEDLIQTNLIATLQLTRALLPLLRAQPQSGVVNIGSTFGSIGYPGFSVYCASKFALRGFSEALRRELADTRVGVLYMSPRATRTGMNSAAVEAMNAELQVSMDSPELVAAQLVKALETDLREVHMGFPERLLVRLNGLLPRLIDKALRRQLSTIQYYAKPVSTVAPTTPLKTAKEL</sequence>
<dbReference type="NCBIfam" id="NF006565">
    <property type="entry name" value="PRK09072.1"/>
    <property type="match status" value="1"/>
</dbReference>
<accession>A0A0F9XWG2</accession>
<dbReference type="Pfam" id="PF00106">
    <property type="entry name" value="adh_short"/>
    <property type="match status" value="1"/>
</dbReference>
<gene>
    <name evidence="4" type="ORF">LCGC14_0091540</name>
</gene>
<evidence type="ECO:0000259" key="3">
    <source>
        <dbReference type="SMART" id="SM00822"/>
    </source>
</evidence>
<dbReference type="PROSITE" id="PS00061">
    <property type="entry name" value="ADH_SHORT"/>
    <property type="match status" value="1"/>
</dbReference>
<evidence type="ECO:0000256" key="1">
    <source>
        <dbReference type="ARBA" id="ARBA00006484"/>
    </source>
</evidence>
<dbReference type="EMBL" id="LAZR01000025">
    <property type="protein sequence ID" value="KKO03727.1"/>
    <property type="molecule type" value="Genomic_DNA"/>
</dbReference>
<dbReference type="Gene3D" id="3.40.50.720">
    <property type="entry name" value="NAD(P)-binding Rossmann-like Domain"/>
    <property type="match status" value="1"/>
</dbReference>
<protein>
    <recommendedName>
        <fullName evidence="3">Ketoreductase domain-containing protein</fullName>
    </recommendedName>
</protein>
<dbReference type="PRINTS" id="PR00080">
    <property type="entry name" value="SDRFAMILY"/>
</dbReference>
<dbReference type="GO" id="GO:0016491">
    <property type="term" value="F:oxidoreductase activity"/>
    <property type="evidence" value="ECO:0007669"/>
    <property type="project" value="UniProtKB-KW"/>
</dbReference>
<dbReference type="AlphaFoldDB" id="A0A0F9XWG2"/>
<dbReference type="SUPFAM" id="SSF51735">
    <property type="entry name" value="NAD(P)-binding Rossmann-fold domains"/>
    <property type="match status" value="1"/>
</dbReference>
<evidence type="ECO:0000256" key="2">
    <source>
        <dbReference type="ARBA" id="ARBA00023002"/>
    </source>
</evidence>
<dbReference type="InterPro" id="IPR002347">
    <property type="entry name" value="SDR_fam"/>
</dbReference>
<dbReference type="PANTHER" id="PTHR44196:SF1">
    <property type="entry name" value="DEHYDROGENASE_REDUCTASE SDR FAMILY MEMBER 7B"/>
    <property type="match status" value="1"/>
</dbReference>
<dbReference type="PANTHER" id="PTHR44196">
    <property type="entry name" value="DEHYDROGENASE/REDUCTASE SDR FAMILY MEMBER 7B"/>
    <property type="match status" value="1"/>
</dbReference>
<dbReference type="CDD" id="cd05233">
    <property type="entry name" value="SDR_c"/>
    <property type="match status" value="1"/>
</dbReference>
<dbReference type="InterPro" id="IPR020904">
    <property type="entry name" value="Sc_DH/Rdtase_CS"/>
</dbReference>
<dbReference type="GO" id="GO:0016020">
    <property type="term" value="C:membrane"/>
    <property type="evidence" value="ECO:0007669"/>
    <property type="project" value="TreeGrafter"/>
</dbReference>
<keyword evidence="2" id="KW-0560">Oxidoreductase</keyword>
<name>A0A0F9XWG2_9ZZZZ</name>
<comment type="similarity">
    <text evidence="1">Belongs to the short-chain dehydrogenases/reductases (SDR) family.</text>
</comment>
<comment type="caution">
    <text evidence="4">The sequence shown here is derived from an EMBL/GenBank/DDBJ whole genome shotgun (WGS) entry which is preliminary data.</text>
</comment>
<reference evidence="4" key="1">
    <citation type="journal article" date="2015" name="Nature">
        <title>Complex archaea that bridge the gap between prokaryotes and eukaryotes.</title>
        <authorList>
            <person name="Spang A."/>
            <person name="Saw J.H."/>
            <person name="Jorgensen S.L."/>
            <person name="Zaremba-Niedzwiedzka K."/>
            <person name="Martijn J."/>
            <person name="Lind A.E."/>
            <person name="van Eijk R."/>
            <person name="Schleper C."/>
            <person name="Guy L."/>
            <person name="Ettema T.J."/>
        </authorList>
    </citation>
    <scope>NUCLEOTIDE SEQUENCE</scope>
</reference>
<dbReference type="InterPro" id="IPR036291">
    <property type="entry name" value="NAD(P)-bd_dom_sf"/>
</dbReference>
<evidence type="ECO:0000313" key="4">
    <source>
        <dbReference type="EMBL" id="KKO03727.1"/>
    </source>
</evidence>
<dbReference type="PRINTS" id="PR00081">
    <property type="entry name" value="GDHRDH"/>
</dbReference>
<organism evidence="4">
    <name type="scientific">marine sediment metagenome</name>
    <dbReference type="NCBI Taxonomy" id="412755"/>
    <lineage>
        <taxon>unclassified sequences</taxon>
        <taxon>metagenomes</taxon>
        <taxon>ecological metagenomes</taxon>
    </lineage>
</organism>